<evidence type="ECO:0000313" key="8">
    <source>
        <dbReference type="Proteomes" id="UP000287033"/>
    </source>
</evidence>
<keyword evidence="3" id="KW-0677">Repeat</keyword>
<evidence type="ECO:0000256" key="5">
    <source>
        <dbReference type="SAM" id="Phobius"/>
    </source>
</evidence>
<keyword evidence="5" id="KW-0472">Membrane</keyword>
<dbReference type="Pfam" id="PF01463">
    <property type="entry name" value="LRRCT"/>
    <property type="match status" value="1"/>
</dbReference>
<keyword evidence="8" id="KW-1185">Reference proteome</keyword>
<dbReference type="InterPro" id="IPR001611">
    <property type="entry name" value="Leu-rich_rpt"/>
</dbReference>
<dbReference type="InterPro" id="IPR003599">
    <property type="entry name" value="Ig_sub"/>
</dbReference>
<dbReference type="OrthoDB" id="8400687at2759"/>
<dbReference type="SMART" id="SM00409">
    <property type="entry name" value="IG"/>
    <property type="match status" value="1"/>
</dbReference>
<keyword evidence="4" id="KW-1015">Disulfide bond</keyword>
<dbReference type="SUPFAM" id="SSF48726">
    <property type="entry name" value="Immunoglobulin"/>
    <property type="match status" value="1"/>
</dbReference>
<dbReference type="SMART" id="SM00082">
    <property type="entry name" value="LRRCT"/>
    <property type="match status" value="1"/>
</dbReference>
<dbReference type="STRING" id="137246.A0A401RHE9"/>
<protein>
    <recommendedName>
        <fullName evidence="6">Ig-like domain-containing protein</fullName>
    </recommendedName>
</protein>
<keyword evidence="5" id="KW-0812">Transmembrane</keyword>
<dbReference type="InterPro" id="IPR003598">
    <property type="entry name" value="Ig_sub2"/>
</dbReference>
<name>A0A401RHE9_CHIPU</name>
<dbReference type="AlphaFoldDB" id="A0A401RHE9"/>
<evidence type="ECO:0000256" key="1">
    <source>
        <dbReference type="ARBA" id="ARBA00022614"/>
    </source>
</evidence>
<gene>
    <name evidence="7" type="ORF">chiPu_0020608</name>
</gene>
<reference evidence="7 8" key="1">
    <citation type="journal article" date="2018" name="Nat. Ecol. Evol.">
        <title>Shark genomes provide insights into elasmobranch evolution and the origin of vertebrates.</title>
        <authorList>
            <person name="Hara Y"/>
            <person name="Yamaguchi K"/>
            <person name="Onimaru K"/>
            <person name="Kadota M"/>
            <person name="Koyanagi M"/>
            <person name="Keeley SD"/>
            <person name="Tatsumi K"/>
            <person name="Tanaka K"/>
            <person name="Motone F"/>
            <person name="Kageyama Y"/>
            <person name="Nozu R"/>
            <person name="Adachi N"/>
            <person name="Nishimura O"/>
            <person name="Nakagawa R"/>
            <person name="Tanegashima C"/>
            <person name="Kiyatake I"/>
            <person name="Matsumoto R"/>
            <person name="Murakumo K"/>
            <person name="Nishida K"/>
            <person name="Terakita A"/>
            <person name="Kuratani S"/>
            <person name="Sato K"/>
            <person name="Hyodo S Kuraku.S."/>
        </authorList>
    </citation>
    <scope>NUCLEOTIDE SEQUENCE [LARGE SCALE GENOMIC DNA]</scope>
</reference>
<dbReference type="InterPro" id="IPR007110">
    <property type="entry name" value="Ig-like_dom"/>
</dbReference>
<dbReference type="SUPFAM" id="SSF52058">
    <property type="entry name" value="L domain-like"/>
    <property type="match status" value="1"/>
</dbReference>
<comment type="caution">
    <text evidence="7">The sequence shown here is derived from an EMBL/GenBank/DDBJ whole genome shotgun (WGS) entry which is preliminary data.</text>
</comment>
<sequence>MTRLQELHLQENNIQSLADQAFEGLSSLALLDLSSNQLHTLHQASIRPLKSLQELRLTGNQWRCDCALHWLRAWTIGEGQRRLLLGKKMVCAEPPRLAGQSLLQVPGNSLVCIPPAVRLDRSQGLVSRWGDELRVSCQATGYPPPAVSWRKVSKAGPGPSGLLSGGGTLTLRNVTAWHAGIYECEAHNPGGKASATFELRVNLSSGPGLGLRSREPPSLGLSPYQRAGSGSMEFTTLGPGTQASIAAGISLLTLVALLLLAAMICQRRVSEPGQSGEEGGLYLNDYSDGPTTFAQLEEYRDEAGREMLVLDRNKTDFCTYKDTAAQPDQQLHMLGPLHQVQTQAQAQTQVQAQAQAQFQRGPGELFENLSSGAFKREIEYEIHC</sequence>
<accession>A0A401RHE9</accession>
<dbReference type="InterPro" id="IPR003591">
    <property type="entry name" value="Leu-rich_rpt_typical-subtyp"/>
</dbReference>
<dbReference type="Pfam" id="PF13927">
    <property type="entry name" value="Ig_3"/>
    <property type="match status" value="1"/>
</dbReference>
<organism evidence="7 8">
    <name type="scientific">Chiloscyllium punctatum</name>
    <name type="common">Brownbanded bambooshark</name>
    <name type="synonym">Hemiscyllium punctatum</name>
    <dbReference type="NCBI Taxonomy" id="137246"/>
    <lineage>
        <taxon>Eukaryota</taxon>
        <taxon>Metazoa</taxon>
        <taxon>Chordata</taxon>
        <taxon>Craniata</taxon>
        <taxon>Vertebrata</taxon>
        <taxon>Chondrichthyes</taxon>
        <taxon>Elasmobranchii</taxon>
        <taxon>Galeomorphii</taxon>
        <taxon>Galeoidea</taxon>
        <taxon>Orectolobiformes</taxon>
        <taxon>Hemiscylliidae</taxon>
        <taxon>Chiloscyllium</taxon>
    </lineage>
</organism>
<keyword evidence="2" id="KW-0732">Signal</keyword>
<dbReference type="InterPro" id="IPR000483">
    <property type="entry name" value="Cys-rich_flank_reg_C"/>
</dbReference>
<evidence type="ECO:0000313" key="7">
    <source>
        <dbReference type="EMBL" id="GCC17579.1"/>
    </source>
</evidence>
<dbReference type="Proteomes" id="UP000287033">
    <property type="component" value="Unassembled WGS sequence"/>
</dbReference>
<evidence type="ECO:0000256" key="4">
    <source>
        <dbReference type="ARBA" id="ARBA00023157"/>
    </source>
</evidence>
<dbReference type="CDD" id="cd00096">
    <property type="entry name" value="Ig"/>
    <property type="match status" value="1"/>
</dbReference>
<dbReference type="OMA" id="IYECEAH"/>
<keyword evidence="5" id="KW-1133">Transmembrane helix</keyword>
<dbReference type="Gene3D" id="2.60.40.10">
    <property type="entry name" value="Immunoglobulins"/>
    <property type="match status" value="1"/>
</dbReference>
<dbReference type="SMART" id="SM00408">
    <property type="entry name" value="IGc2"/>
    <property type="match status" value="1"/>
</dbReference>
<evidence type="ECO:0000259" key="6">
    <source>
        <dbReference type="PROSITE" id="PS50835"/>
    </source>
</evidence>
<dbReference type="InterPro" id="IPR036179">
    <property type="entry name" value="Ig-like_dom_sf"/>
</dbReference>
<dbReference type="SMART" id="SM00369">
    <property type="entry name" value="LRR_TYP"/>
    <property type="match status" value="2"/>
</dbReference>
<evidence type="ECO:0000256" key="3">
    <source>
        <dbReference type="ARBA" id="ARBA00022737"/>
    </source>
</evidence>
<dbReference type="Pfam" id="PF13855">
    <property type="entry name" value="LRR_8"/>
    <property type="match status" value="1"/>
</dbReference>
<dbReference type="PROSITE" id="PS50835">
    <property type="entry name" value="IG_LIKE"/>
    <property type="match status" value="1"/>
</dbReference>
<dbReference type="InterPro" id="IPR032675">
    <property type="entry name" value="LRR_dom_sf"/>
</dbReference>
<dbReference type="PROSITE" id="PS51450">
    <property type="entry name" value="LRR"/>
    <property type="match status" value="1"/>
</dbReference>
<dbReference type="InterPro" id="IPR013783">
    <property type="entry name" value="Ig-like_fold"/>
</dbReference>
<evidence type="ECO:0000256" key="2">
    <source>
        <dbReference type="ARBA" id="ARBA00022729"/>
    </source>
</evidence>
<feature type="domain" description="Ig-like" evidence="6">
    <location>
        <begin position="115"/>
        <end position="202"/>
    </location>
</feature>
<dbReference type="EMBL" id="BEZZ01002742">
    <property type="protein sequence ID" value="GCC17579.1"/>
    <property type="molecule type" value="Genomic_DNA"/>
</dbReference>
<proteinExistence type="predicted"/>
<feature type="transmembrane region" description="Helical" evidence="5">
    <location>
        <begin position="245"/>
        <end position="265"/>
    </location>
</feature>
<keyword evidence="1" id="KW-0433">Leucine-rich repeat</keyword>
<dbReference type="PANTHER" id="PTHR24366">
    <property type="entry name" value="IG(IMMUNOGLOBULIN) AND LRR(LEUCINE RICH REPEAT) DOMAINS"/>
    <property type="match status" value="1"/>
</dbReference>
<dbReference type="PANTHER" id="PTHR24366:SF129">
    <property type="entry name" value="LEUCINE RICH REPEAT CONTAINING 24"/>
    <property type="match status" value="1"/>
</dbReference>
<dbReference type="Gene3D" id="3.80.10.10">
    <property type="entry name" value="Ribonuclease Inhibitor"/>
    <property type="match status" value="1"/>
</dbReference>